<evidence type="ECO:0000313" key="2">
    <source>
        <dbReference type="Proteomes" id="UP000247689"/>
    </source>
</evidence>
<accession>A0A318D5K1</accession>
<dbReference type="Proteomes" id="UP000247689">
    <property type="component" value="Unassembled WGS sequence"/>
</dbReference>
<dbReference type="EMBL" id="QICH01000002">
    <property type="protein sequence ID" value="PXF63175.1"/>
    <property type="molecule type" value="Genomic_DNA"/>
</dbReference>
<reference evidence="1 2" key="1">
    <citation type="submission" date="2018-05" db="EMBL/GenBank/DDBJ databases">
        <title>Kangiella spongicola genome sequence.</title>
        <authorList>
            <person name="Maclea K.S."/>
            <person name="Goen A.E."/>
            <person name="Kelley C."/>
            <person name="Underriner A."/>
            <person name="Silverwood T."/>
            <person name="Trachtenberg A.M."/>
        </authorList>
    </citation>
    <scope>NUCLEOTIDE SEQUENCE [LARGE SCALE GENOMIC DNA]</scope>
    <source>
        <strain evidence="1 2">ATCC BAA-2076</strain>
    </source>
</reference>
<dbReference type="AlphaFoldDB" id="A0A318D5K1"/>
<gene>
    <name evidence="1" type="ORF">DL796_06930</name>
</gene>
<comment type="caution">
    <text evidence="1">The sequence shown here is derived from an EMBL/GenBank/DDBJ whole genome shotgun (WGS) entry which is preliminary data.</text>
</comment>
<protein>
    <submittedName>
        <fullName evidence="1">Uncharacterized protein</fullName>
    </submittedName>
</protein>
<keyword evidence="2" id="KW-1185">Reference proteome</keyword>
<sequence length="199" mass="22734">MIIIHTKQQDGPVMKAFLISLMTIFLVVLFVPASVMAASDNSKLTQEEAQLWKEFFGESVAQNSLQKSEATVEDSVNLTGQWIGYYEYDMPKGQPDGAFTAVMKDLGDEFSMTFLEPRNHPSEYVQAAITLDPKRQGKYLSFTKSYSNSDTVIQYNLVIRHSGMVMDGTWRINDNVYGRAFFYRLKLDELKELKQQTEI</sequence>
<organism evidence="1 2">
    <name type="scientific">Kangiella spongicola</name>
    <dbReference type="NCBI Taxonomy" id="796379"/>
    <lineage>
        <taxon>Bacteria</taxon>
        <taxon>Pseudomonadati</taxon>
        <taxon>Pseudomonadota</taxon>
        <taxon>Gammaproteobacteria</taxon>
        <taxon>Kangiellales</taxon>
        <taxon>Kangiellaceae</taxon>
        <taxon>Kangiella</taxon>
    </lineage>
</organism>
<proteinExistence type="predicted"/>
<evidence type="ECO:0000313" key="1">
    <source>
        <dbReference type="EMBL" id="PXF63175.1"/>
    </source>
</evidence>
<name>A0A318D5K1_9GAMM</name>